<feature type="domain" description="Oxidoreductase molybdopterin-binding" evidence="9">
    <location>
        <begin position="53"/>
        <end position="235"/>
    </location>
</feature>
<dbReference type="GO" id="GO:0005739">
    <property type="term" value="C:mitochondrion"/>
    <property type="evidence" value="ECO:0007669"/>
    <property type="project" value="TreeGrafter"/>
</dbReference>
<dbReference type="SUPFAM" id="SSF81296">
    <property type="entry name" value="E set domains"/>
    <property type="match status" value="1"/>
</dbReference>
<evidence type="ECO:0000256" key="6">
    <source>
        <dbReference type="ARBA" id="ARBA00022723"/>
    </source>
</evidence>
<evidence type="ECO:0000259" key="9">
    <source>
        <dbReference type="Pfam" id="PF00174"/>
    </source>
</evidence>
<accession>A0AAD7LG79</accession>
<dbReference type="InterPro" id="IPR036374">
    <property type="entry name" value="OxRdtase_Mopterin-bd_sf"/>
</dbReference>
<evidence type="ECO:0000256" key="4">
    <source>
        <dbReference type="ARBA" id="ARBA00012505"/>
    </source>
</evidence>
<dbReference type="GO" id="GO:0030151">
    <property type="term" value="F:molybdenum ion binding"/>
    <property type="evidence" value="ECO:0007669"/>
    <property type="project" value="InterPro"/>
</dbReference>
<feature type="domain" description="Moybdenum cofactor oxidoreductase dimerisation" evidence="10">
    <location>
        <begin position="260"/>
        <end position="388"/>
    </location>
</feature>
<dbReference type="FunFam" id="3.90.420.10:FF:000004">
    <property type="entry name" value="Sulfite oxidase"/>
    <property type="match status" value="1"/>
</dbReference>
<keyword evidence="6" id="KW-0479">Metal-binding</keyword>
<dbReference type="EMBL" id="JARAOO010000009">
    <property type="protein sequence ID" value="KAJ7957574.1"/>
    <property type="molecule type" value="Genomic_DNA"/>
</dbReference>
<comment type="pathway">
    <text evidence="2">Sulfur metabolism.</text>
</comment>
<evidence type="ECO:0000256" key="1">
    <source>
        <dbReference type="ARBA" id="ARBA00001924"/>
    </source>
</evidence>
<evidence type="ECO:0000256" key="8">
    <source>
        <dbReference type="ARBA" id="ARBA00070338"/>
    </source>
</evidence>
<dbReference type="InterPro" id="IPR005066">
    <property type="entry name" value="MoCF_OxRdtse_dimer"/>
</dbReference>
<dbReference type="GO" id="GO:0008482">
    <property type="term" value="F:sulfite oxidase activity"/>
    <property type="evidence" value="ECO:0007669"/>
    <property type="project" value="UniProtKB-EC"/>
</dbReference>
<evidence type="ECO:0000313" key="12">
    <source>
        <dbReference type="Proteomes" id="UP001163823"/>
    </source>
</evidence>
<dbReference type="PANTHER" id="PTHR19372">
    <property type="entry name" value="SULFITE REDUCTASE"/>
    <property type="match status" value="1"/>
</dbReference>
<dbReference type="GO" id="GO:0020037">
    <property type="term" value="F:heme binding"/>
    <property type="evidence" value="ECO:0007669"/>
    <property type="project" value="TreeGrafter"/>
</dbReference>
<evidence type="ECO:0000256" key="7">
    <source>
        <dbReference type="ARBA" id="ARBA00023002"/>
    </source>
</evidence>
<dbReference type="PRINTS" id="PR00407">
    <property type="entry name" value="EUMOPTERIN"/>
</dbReference>
<dbReference type="GO" id="GO:0043546">
    <property type="term" value="F:molybdopterin cofactor binding"/>
    <property type="evidence" value="ECO:0007669"/>
    <property type="project" value="TreeGrafter"/>
</dbReference>
<dbReference type="Pfam" id="PF03404">
    <property type="entry name" value="Mo-co_dimer"/>
    <property type="match status" value="1"/>
</dbReference>
<gene>
    <name evidence="11" type="ORF">O6P43_023863</name>
</gene>
<evidence type="ECO:0000256" key="5">
    <source>
        <dbReference type="ARBA" id="ARBA00022505"/>
    </source>
</evidence>
<dbReference type="AlphaFoldDB" id="A0AAD7LG79"/>
<dbReference type="EC" id="1.8.3.1" evidence="4"/>
<dbReference type="Proteomes" id="UP001163823">
    <property type="component" value="Chromosome 9"/>
</dbReference>
<comment type="pathway">
    <text evidence="3">Energy metabolism; sulfur metabolism.</text>
</comment>
<dbReference type="InterPro" id="IPR014756">
    <property type="entry name" value="Ig_E-set"/>
</dbReference>
<evidence type="ECO:0000259" key="10">
    <source>
        <dbReference type="Pfam" id="PF03404"/>
    </source>
</evidence>
<dbReference type="Gene3D" id="3.90.420.10">
    <property type="entry name" value="Oxidoreductase, molybdopterin-binding domain"/>
    <property type="match status" value="1"/>
</dbReference>
<dbReference type="PANTHER" id="PTHR19372:SF7">
    <property type="entry name" value="SULFITE OXIDASE, MITOCHONDRIAL"/>
    <property type="match status" value="1"/>
</dbReference>
<proteinExistence type="predicted"/>
<dbReference type="SUPFAM" id="SSF56524">
    <property type="entry name" value="Oxidoreductase molybdopterin-binding domain"/>
    <property type="match status" value="1"/>
</dbReference>
<keyword evidence="7" id="KW-0560">Oxidoreductase</keyword>
<organism evidence="11 12">
    <name type="scientific">Quillaja saponaria</name>
    <name type="common">Soap bark tree</name>
    <dbReference type="NCBI Taxonomy" id="32244"/>
    <lineage>
        <taxon>Eukaryota</taxon>
        <taxon>Viridiplantae</taxon>
        <taxon>Streptophyta</taxon>
        <taxon>Embryophyta</taxon>
        <taxon>Tracheophyta</taxon>
        <taxon>Spermatophyta</taxon>
        <taxon>Magnoliopsida</taxon>
        <taxon>eudicotyledons</taxon>
        <taxon>Gunneridae</taxon>
        <taxon>Pentapetalae</taxon>
        <taxon>rosids</taxon>
        <taxon>fabids</taxon>
        <taxon>Fabales</taxon>
        <taxon>Quillajaceae</taxon>
        <taxon>Quillaja</taxon>
    </lineage>
</organism>
<dbReference type="Gene3D" id="2.60.40.650">
    <property type="match status" value="1"/>
</dbReference>
<keyword evidence="5" id="KW-0500">Molybdenum</keyword>
<reference evidence="11" key="1">
    <citation type="journal article" date="2023" name="Science">
        <title>Elucidation of the pathway for biosynthesis of saponin adjuvants from the soapbark tree.</title>
        <authorList>
            <person name="Reed J."/>
            <person name="Orme A."/>
            <person name="El-Demerdash A."/>
            <person name="Owen C."/>
            <person name="Martin L.B.B."/>
            <person name="Misra R.C."/>
            <person name="Kikuchi S."/>
            <person name="Rejzek M."/>
            <person name="Martin A.C."/>
            <person name="Harkess A."/>
            <person name="Leebens-Mack J."/>
            <person name="Louveau T."/>
            <person name="Stephenson M.J."/>
            <person name="Osbourn A."/>
        </authorList>
    </citation>
    <scope>NUCLEOTIDE SEQUENCE</scope>
    <source>
        <strain evidence="11">S10</strain>
    </source>
</reference>
<dbReference type="KEGG" id="qsa:O6P43_023863"/>
<protein>
    <recommendedName>
        <fullName evidence="8">Sulfite oxidase</fullName>
        <ecNumber evidence="4">1.8.3.1</ecNumber>
    </recommendedName>
</protein>
<evidence type="ECO:0000313" key="11">
    <source>
        <dbReference type="EMBL" id="KAJ7957574.1"/>
    </source>
</evidence>
<keyword evidence="12" id="KW-1185">Reference proteome</keyword>
<dbReference type="InterPro" id="IPR000572">
    <property type="entry name" value="OxRdtase_Mopterin-bd_dom"/>
</dbReference>
<sequence length="393" mass="43604">MPGIRGPSDYFQEPPRHPSLIVNSKEPFNAEPSRSALISSYVTPVDLFYKRNHGPIPVVDDIQRYRVSIRGLVEKPLDLSLDDIKELPKHVIAATLQCAGNRRNQMSKVKTVRGVGWDVSAVGNGIWGGARLSDVLELVGISKLTSTTTLGGRHVEFVSVDACKDENGGPYKASIPLIQATTCNAEVILVYEMNGEPLNRDHGYPLRVIVPGVIGARSVKWLDSINIIAEECQGFFMQKDYKVFPPTVNWENINWSTRRPQMDFPVQSVICSLEDINTVDSGKISVHGYAVTGGGRGIERVDVSFNGGKTWTEASRYQKTGKPYVADDPSSDKWAWVLFTAEADVSENIEIVVKAVDIAANVQPENVEFIWNLRGILNNSWHRVLVQVKRSDM</sequence>
<dbReference type="CDD" id="cd02111">
    <property type="entry name" value="eukary_SO_Moco"/>
    <property type="match status" value="1"/>
</dbReference>
<comment type="caution">
    <text evidence="11">The sequence shown here is derived from an EMBL/GenBank/DDBJ whole genome shotgun (WGS) entry which is preliminary data.</text>
</comment>
<evidence type="ECO:0000256" key="3">
    <source>
        <dbReference type="ARBA" id="ARBA00004971"/>
    </source>
</evidence>
<dbReference type="Pfam" id="PF00174">
    <property type="entry name" value="Oxidored_molyb"/>
    <property type="match status" value="1"/>
</dbReference>
<comment type="cofactor">
    <cofactor evidence="1">
        <name>Mo-molybdopterin</name>
        <dbReference type="ChEBI" id="CHEBI:71302"/>
    </cofactor>
</comment>
<dbReference type="InterPro" id="IPR008335">
    <property type="entry name" value="Mopterin_OxRdtase_euk"/>
</dbReference>
<name>A0AAD7LG79_QUISA</name>
<dbReference type="FunFam" id="2.60.40.650:FF:000002">
    <property type="entry name" value="sulfite oxidase"/>
    <property type="match status" value="1"/>
</dbReference>
<dbReference type="GO" id="GO:0006790">
    <property type="term" value="P:sulfur compound metabolic process"/>
    <property type="evidence" value="ECO:0007669"/>
    <property type="project" value="TreeGrafter"/>
</dbReference>
<evidence type="ECO:0000256" key="2">
    <source>
        <dbReference type="ARBA" id="ARBA00004678"/>
    </source>
</evidence>